<keyword evidence="2" id="KW-0378">Hydrolase</keyword>
<protein>
    <recommendedName>
        <fullName evidence="5">Peptidase S1 domain-containing protein</fullName>
    </recommendedName>
</protein>
<evidence type="ECO:0000259" key="5">
    <source>
        <dbReference type="PROSITE" id="PS50240"/>
    </source>
</evidence>
<organism evidence="6">
    <name type="scientific">Clastoptera arizonana</name>
    <name type="common">Arizona spittle bug</name>
    <dbReference type="NCBI Taxonomy" id="38151"/>
    <lineage>
        <taxon>Eukaryota</taxon>
        <taxon>Metazoa</taxon>
        <taxon>Ecdysozoa</taxon>
        <taxon>Arthropoda</taxon>
        <taxon>Hexapoda</taxon>
        <taxon>Insecta</taxon>
        <taxon>Pterygota</taxon>
        <taxon>Neoptera</taxon>
        <taxon>Paraneoptera</taxon>
        <taxon>Hemiptera</taxon>
        <taxon>Auchenorrhyncha</taxon>
        <taxon>Cercopoidea</taxon>
        <taxon>Clastopteridae</taxon>
        <taxon>Clastoptera</taxon>
    </lineage>
</organism>
<keyword evidence="4" id="KW-1015">Disulfide bond</keyword>
<feature type="domain" description="Peptidase S1" evidence="5">
    <location>
        <begin position="22"/>
        <end position="274"/>
    </location>
</feature>
<dbReference type="EMBL" id="GEDC01009335">
    <property type="protein sequence ID" value="JAS27963.1"/>
    <property type="molecule type" value="Transcribed_RNA"/>
</dbReference>
<gene>
    <name evidence="6" type="ORF">g.1471</name>
</gene>
<dbReference type="PANTHER" id="PTHR24264:SF54">
    <property type="entry name" value="PEPTIDASE S1 DOMAIN-CONTAINING PROTEIN"/>
    <property type="match status" value="1"/>
</dbReference>
<dbReference type="InterPro" id="IPR001314">
    <property type="entry name" value="Peptidase_S1A"/>
</dbReference>
<dbReference type="InterPro" id="IPR043504">
    <property type="entry name" value="Peptidase_S1_PA_chymotrypsin"/>
</dbReference>
<dbReference type="GO" id="GO:0005615">
    <property type="term" value="C:extracellular space"/>
    <property type="evidence" value="ECO:0007669"/>
    <property type="project" value="TreeGrafter"/>
</dbReference>
<dbReference type="FunFam" id="2.40.10.10:FF:000068">
    <property type="entry name" value="transmembrane protease serine 2"/>
    <property type="match status" value="1"/>
</dbReference>
<dbReference type="Pfam" id="PF00089">
    <property type="entry name" value="Trypsin"/>
    <property type="match status" value="1"/>
</dbReference>
<dbReference type="AlphaFoldDB" id="A0A1B6DQT3"/>
<evidence type="ECO:0000256" key="3">
    <source>
        <dbReference type="ARBA" id="ARBA00022825"/>
    </source>
</evidence>
<keyword evidence="3" id="KW-0720">Serine protease</keyword>
<evidence type="ECO:0000256" key="2">
    <source>
        <dbReference type="ARBA" id="ARBA00022801"/>
    </source>
</evidence>
<proteinExistence type="predicted"/>
<name>A0A1B6DQT3_9HEMI</name>
<dbReference type="PRINTS" id="PR00722">
    <property type="entry name" value="CHYMOTRYPSIN"/>
</dbReference>
<dbReference type="SUPFAM" id="SSF50494">
    <property type="entry name" value="Trypsin-like serine proteases"/>
    <property type="match status" value="1"/>
</dbReference>
<dbReference type="GO" id="GO:0006508">
    <property type="term" value="P:proteolysis"/>
    <property type="evidence" value="ECO:0007669"/>
    <property type="project" value="UniProtKB-KW"/>
</dbReference>
<dbReference type="PANTHER" id="PTHR24264">
    <property type="entry name" value="TRYPSIN-RELATED"/>
    <property type="match status" value="1"/>
</dbReference>
<evidence type="ECO:0000256" key="1">
    <source>
        <dbReference type="ARBA" id="ARBA00022670"/>
    </source>
</evidence>
<dbReference type="SMART" id="SM00020">
    <property type="entry name" value="Tryp_SPc"/>
    <property type="match status" value="1"/>
</dbReference>
<dbReference type="PROSITE" id="PS50240">
    <property type="entry name" value="TRYPSIN_DOM"/>
    <property type="match status" value="1"/>
</dbReference>
<evidence type="ECO:0000313" key="6">
    <source>
        <dbReference type="EMBL" id="JAS27963.1"/>
    </source>
</evidence>
<evidence type="ECO:0000256" key="4">
    <source>
        <dbReference type="ARBA" id="ARBA00023157"/>
    </source>
</evidence>
<accession>A0A1B6DQT3</accession>
<dbReference type="Gene3D" id="2.40.10.10">
    <property type="entry name" value="Trypsin-like serine proteases"/>
    <property type="match status" value="2"/>
</dbReference>
<sequence length="310" mass="35743">MHYVYTTLLLNYINFHVSNAKIYNEEEGLRPVYSMHAKLGEAPFVVLVDSIYKKCTGTIISHLWVMTTASCVQDADYKIRENISVIAGILDYENKENFTTKQEHNVVETIVYPLYKDLTYVNALTLLKVNHSFKFNNVVQPASLQPSNWIKHKEDRIKCQFFGFGDRDYTFHDPLLKIVNVEVKHTTRSCPCTKRYQWENVLCLSYKGDVNLCQADLGGPIFCKRELIGIGLRLHNKSNCIIYTKPNEQCGKSSTMSLFTYVCPFLSWIHNQTKSLDPLNFPDCDTSKSTQHNVFPAIHYVFICILIEIN</sequence>
<dbReference type="InterPro" id="IPR050127">
    <property type="entry name" value="Serine_Proteases_S1"/>
</dbReference>
<dbReference type="GO" id="GO:0004252">
    <property type="term" value="F:serine-type endopeptidase activity"/>
    <property type="evidence" value="ECO:0007669"/>
    <property type="project" value="InterPro"/>
</dbReference>
<dbReference type="InterPro" id="IPR001254">
    <property type="entry name" value="Trypsin_dom"/>
</dbReference>
<keyword evidence="1" id="KW-0645">Protease</keyword>
<dbReference type="InterPro" id="IPR009003">
    <property type="entry name" value="Peptidase_S1_PA"/>
</dbReference>
<reference evidence="6" key="1">
    <citation type="submission" date="2015-12" db="EMBL/GenBank/DDBJ databases">
        <title>De novo transcriptome assembly of four potential Pierce s Disease insect vectors from Arizona vineyards.</title>
        <authorList>
            <person name="Tassone E.E."/>
        </authorList>
    </citation>
    <scope>NUCLEOTIDE SEQUENCE</scope>
</reference>